<evidence type="ECO:0000313" key="2">
    <source>
        <dbReference type="EMBL" id="KAA9134564.1"/>
    </source>
</evidence>
<name>A0A5N0TJD1_9MICO</name>
<dbReference type="EMBL" id="VYUY01000007">
    <property type="protein sequence ID" value="KAA9134564.1"/>
    <property type="molecule type" value="Genomic_DNA"/>
</dbReference>
<gene>
    <name evidence="2" type="ORF">F6B40_07365</name>
</gene>
<dbReference type="RefSeq" id="WP_150892861.1">
    <property type="nucleotide sequence ID" value="NZ_VYUY01000007.1"/>
</dbReference>
<keyword evidence="3" id="KW-1185">Reference proteome</keyword>
<dbReference type="AlphaFoldDB" id="A0A5N0TJD1"/>
<evidence type="ECO:0000256" key="1">
    <source>
        <dbReference type="SAM" id="SignalP"/>
    </source>
</evidence>
<protein>
    <submittedName>
        <fullName evidence="2">Uncharacterized protein</fullName>
    </submittedName>
</protein>
<dbReference type="PROSITE" id="PS51257">
    <property type="entry name" value="PROKAR_LIPOPROTEIN"/>
    <property type="match status" value="1"/>
</dbReference>
<reference evidence="3" key="1">
    <citation type="submission" date="2019-09" db="EMBL/GenBank/DDBJ databases">
        <title>Mumia zhuanghuii sp. nov. isolated from the intestinal contents of plateau pika (Ochotona curzoniae) in the Qinghai-Tibet plateau of China.</title>
        <authorList>
            <person name="Tian Z."/>
        </authorList>
    </citation>
    <scope>NUCLEOTIDE SEQUENCE [LARGE SCALE GENOMIC DNA]</scope>
    <source>
        <strain evidence="3">L-033</strain>
    </source>
</reference>
<comment type="caution">
    <text evidence="2">The sequence shown here is derived from an EMBL/GenBank/DDBJ whole genome shotgun (WGS) entry which is preliminary data.</text>
</comment>
<feature type="chain" id="PRO_5024282376" evidence="1">
    <location>
        <begin position="28"/>
        <end position="284"/>
    </location>
</feature>
<accession>A0A5N0TJD1</accession>
<keyword evidence="1" id="KW-0732">Signal</keyword>
<sequence length="284" mass="29728">MALRSRSAAWPFALIVTAAGLVGCAGAAPAPEDIAVAVYQPRTDVAAERIAITVENLRSEPLEITGARLESRGFAEPMTWPGERTATVPPGRAVDLRVPLVPPDCAADPPVTGTVVLTYRKGAHDVDARLPLPGGDDRLPALWRQGCLASRVAEVATIGTADFLWTPGVPEAVLVVDIVPTGREGTVRLLEAAGTTLLSPAQAGRAVPRAPLDIAVSASDPPSSLRVPMVPNRCDAHALAEDKVGTRIPLLVETEDGSTGRLVLAASDALRERMYGFFVDACAL</sequence>
<proteinExistence type="predicted"/>
<organism evidence="2 3">
    <name type="scientific">Microbacterium caowuchunii</name>
    <dbReference type="NCBI Taxonomy" id="2614638"/>
    <lineage>
        <taxon>Bacteria</taxon>
        <taxon>Bacillati</taxon>
        <taxon>Actinomycetota</taxon>
        <taxon>Actinomycetes</taxon>
        <taxon>Micrococcales</taxon>
        <taxon>Microbacteriaceae</taxon>
        <taxon>Microbacterium</taxon>
    </lineage>
</organism>
<evidence type="ECO:0000313" key="3">
    <source>
        <dbReference type="Proteomes" id="UP000326838"/>
    </source>
</evidence>
<feature type="signal peptide" evidence="1">
    <location>
        <begin position="1"/>
        <end position="27"/>
    </location>
</feature>
<dbReference type="Proteomes" id="UP000326838">
    <property type="component" value="Unassembled WGS sequence"/>
</dbReference>